<protein>
    <submittedName>
        <fullName evidence="1">Uncharacterized protein</fullName>
    </submittedName>
</protein>
<dbReference type="AlphaFoldDB" id="A0A1A9ZBJ5"/>
<reference evidence="1" key="2">
    <citation type="submission" date="2020-05" db="UniProtKB">
        <authorList>
            <consortium name="EnsemblMetazoa"/>
        </authorList>
    </citation>
    <scope>IDENTIFICATION</scope>
    <source>
        <strain evidence="1">IAEA</strain>
    </source>
</reference>
<dbReference type="VEuPathDB" id="VectorBase:GPAI009658"/>
<reference evidence="2" key="1">
    <citation type="submission" date="2014-03" db="EMBL/GenBank/DDBJ databases">
        <authorList>
            <person name="Aksoy S."/>
            <person name="Warren W."/>
            <person name="Wilson R.K."/>
        </authorList>
    </citation>
    <scope>NUCLEOTIDE SEQUENCE [LARGE SCALE GENOMIC DNA]</scope>
    <source>
        <strain evidence="2">IAEA</strain>
    </source>
</reference>
<dbReference type="Proteomes" id="UP000092445">
    <property type="component" value="Unassembled WGS sequence"/>
</dbReference>
<dbReference type="EnsemblMetazoa" id="GPAI009658-RA">
    <property type="protein sequence ID" value="GPAI009658-PA"/>
    <property type="gene ID" value="GPAI009658"/>
</dbReference>
<sequence>MYIVFNSPSSPPFTNVIIIVVKCKTFPMLSTKHISQQALVKLTKRNIGGENTFSVHCLTLHFGKPFKVFELLRQRLMVGECNEIHSEFYSHFFRLYAPLFFNASWKFSSELNLKILQLEGESEIIRNETDRKLDQDVDSINMILNTFV</sequence>
<name>A0A1A9ZBJ5_GLOPL</name>
<keyword evidence="2" id="KW-1185">Reference proteome</keyword>
<evidence type="ECO:0000313" key="1">
    <source>
        <dbReference type="EnsemblMetazoa" id="GPAI009658-PA"/>
    </source>
</evidence>
<evidence type="ECO:0000313" key="2">
    <source>
        <dbReference type="Proteomes" id="UP000092445"/>
    </source>
</evidence>
<organism evidence="1 2">
    <name type="scientific">Glossina pallidipes</name>
    <name type="common">Tsetse fly</name>
    <dbReference type="NCBI Taxonomy" id="7398"/>
    <lineage>
        <taxon>Eukaryota</taxon>
        <taxon>Metazoa</taxon>
        <taxon>Ecdysozoa</taxon>
        <taxon>Arthropoda</taxon>
        <taxon>Hexapoda</taxon>
        <taxon>Insecta</taxon>
        <taxon>Pterygota</taxon>
        <taxon>Neoptera</taxon>
        <taxon>Endopterygota</taxon>
        <taxon>Diptera</taxon>
        <taxon>Brachycera</taxon>
        <taxon>Muscomorpha</taxon>
        <taxon>Hippoboscoidea</taxon>
        <taxon>Glossinidae</taxon>
        <taxon>Glossina</taxon>
    </lineage>
</organism>
<accession>A0A1A9ZBJ5</accession>
<proteinExistence type="predicted"/>